<evidence type="ECO:0000313" key="1">
    <source>
        <dbReference type="EMBL" id="KJA18035.1"/>
    </source>
</evidence>
<keyword evidence="2" id="KW-1185">Reference proteome</keyword>
<sequence length="116" mass="12667">MAQTARAQAMMCGLVTGQCAVQPTALHTWHWRSMRCSLRSTRSIRGSASSLRHWLKIQVDERLQGMACVRLRALNQPSGAGNGGGITGTRACSSVSTNTQRPKLPTPCRCQRKLCL</sequence>
<proteinExistence type="predicted"/>
<dbReference type="AlphaFoldDB" id="A0A0D2PCM6"/>
<name>A0A0D2PCM6_HYPSF</name>
<accession>A0A0D2PCM6</accession>
<dbReference type="EMBL" id="KN817594">
    <property type="protein sequence ID" value="KJA18035.1"/>
    <property type="molecule type" value="Genomic_DNA"/>
</dbReference>
<dbReference type="Proteomes" id="UP000054270">
    <property type="component" value="Unassembled WGS sequence"/>
</dbReference>
<organism evidence="1 2">
    <name type="scientific">Hypholoma sublateritium (strain FD-334 SS-4)</name>
    <dbReference type="NCBI Taxonomy" id="945553"/>
    <lineage>
        <taxon>Eukaryota</taxon>
        <taxon>Fungi</taxon>
        <taxon>Dikarya</taxon>
        <taxon>Basidiomycota</taxon>
        <taxon>Agaricomycotina</taxon>
        <taxon>Agaricomycetes</taxon>
        <taxon>Agaricomycetidae</taxon>
        <taxon>Agaricales</taxon>
        <taxon>Agaricineae</taxon>
        <taxon>Strophariaceae</taxon>
        <taxon>Hypholoma</taxon>
    </lineage>
</organism>
<gene>
    <name evidence="1" type="ORF">HYPSUDRAFT_969902</name>
</gene>
<reference evidence="2" key="1">
    <citation type="submission" date="2014-04" db="EMBL/GenBank/DDBJ databases">
        <title>Evolutionary Origins and Diversification of the Mycorrhizal Mutualists.</title>
        <authorList>
            <consortium name="DOE Joint Genome Institute"/>
            <consortium name="Mycorrhizal Genomics Consortium"/>
            <person name="Kohler A."/>
            <person name="Kuo A."/>
            <person name="Nagy L.G."/>
            <person name="Floudas D."/>
            <person name="Copeland A."/>
            <person name="Barry K.W."/>
            <person name="Cichocki N."/>
            <person name="Veneault-Fourrey C."/>
            <person name="LaButti K."/>
            <person name="Lindquist E.A."/>
            <person name="Lipzen A."/>
            <person name="Lundell T."/>
            <person name="Morin E."/>
            <person name="Murat C."/>
            <person name="Riley R."/>
            <person name="Ohm R."/>
            <person name="Sun H."/>
            <person name="Tunlid A."/>
            <person name="Henrissat B."/>
            <person name="Grigoriev I.V."/>
            <person name="Hibbett D.S."/>
            <person name="Martin F."/>
        </authorList>
    </citation>
    <scope>NUCLEOTIDE SEQUENCE [LARGE SCALE GENOMIC DNA]</scope>
    <source>
        <strain evidence="2">FD-334 SS-4</strain>
    </source>
</reference>
<evidence type="ECO:0000313" key="2">
    <source>
        <dbReference type="Proteomes" id="UP000054270"/>
    </source>
</evidence>
<protein>
    <submittedName>
        <fullName evidence="1">Uncharacterized protein</fullName>
    </submittedName>
</protein>